<dbReference type="AlphaFoldDB" id="A0AAN9Z7Y2"/>
<dbReference type="Proteomes" id="UP001378592">
    <property type="component" value="Unassembled WGS sequence"/>
</dbReference>
<dbReference type="PANTHER" id="PTHR46652:SF8">
    <property type="entry name" value="LEUCINE RICH REPEAT CONTAINING 23"/>
    <property type="match status" value="1"/>
</dbReference>
<comment type="caution">
    <text evidence="4">The sequence shown here is derived from an EMBL/GenBank/DDBJ whole genome shotgun (WGS) entry which is preliminary data.</text>
</comment>
<feature type="region of interest" description="Disordered" evidence="3">
    <location>
        <begin position="1"/>
        <end position="28"/>
    </location>
</feature>
<dbReference type="SMART" id="SM00365">
    <property type="entry name" value="LRR_SD22"/>
    <property type="match status" value="4"/>
</dbReference>
<keyword evidence="6" id="KW-1185">Reference proteome</keyword>
<name>A0AAN9Z7Y2_9ORTH</name>
<feature type="compositionally biased region" description="Acidic residues" evidence="3">
    <location>
        <begin position="340"/>
        <end position="350"/>
    </location>
</feature>
<evidence type="ECO:0000313" key="6">
    <source>
        <dbReference type="Proteomes" id="UP001378592"/>
    </source>
</evidence>
<feature type="region of interest" description="Disordered" evidence="3">
    <location>
        <begin position="301"/>
        <end position="350"/>
    </location>
</feature>
<accession>A0AAN9Z7Y2</accession>
<evidence type="ECO:0000256" key="3">
    <source>
        <dbReference type="SAM" id="MobiDB-lite"/>
    </source>
</evidence>
<feature type="compositionally biased region" description="Basic and acidic residues" evidence="3">
    <location>
        <begin position="310"/>
        <end position="319"/>
    </location>
</feature>
<dbReference type="InterPro" id="IPR001611">
    <property type="entry name" value="Leu-rich_rpt"/>
</dbReference>
<feature type="compositionally biased region" description="Acidic residues" evidence="3">
    <location>
        <begin position="320"/>
        <end position="332"/>
    </location>
</feature>
<dbReference type="InterPro" id="IPR050836">
    <property type="entry name" value="SDS22/Internalin_LRR"/>
</dbReference>
<keyword evidence="2" id="KW-0677">Repeat</keyword>
<dbReference type="InterPro" id="IPR032675">
    <property type="entry name" value="LRR_dom_sf"/>
</dbReference>
<evidence type="ECO:0000256" key="1">
    <source>
        <dbReference type="ARBA" id="ARBA00022614"/>
    </source>
</evidence>
<gene>
    <name evidence="5" type="ORF">R5R35_005286</name>
    <name evidence="4" type="ORF">R5R35_014792</name>
</gene>
<evidence type="ECO:0000256" key="2">
    <source>
        <dbReference type="ARBA" id="ARBA00022737"/>
    </source>
</evidence>
<evidence type="ECO:0000313" key="4">
    <source>
        <dbReference type="EMBL" id="KAK7867586.1"/>
    </source>
</evidence>
<dbReference type="Pfam" id="PF14580">
    <property type="entry name" value="LRR_9"/>
    <property type="match status" value="1"/>
</dbReference>
<sequence>MDEEEVDELFLGEEVTEGTPSEESEEGQQEIIPKALTKQEACSYLGLLGKPANALGIEVAYLQIKVNDKMLTDISIIPSFPHVMFVDVSRNVLNEEALSVLKDLKYLVKLEANENICATCKLPSFPFLQVLTLNKNKIELIDGLDSPVLECLELSYNRATQLKNIAPPNFQNLKILDLHGNYLETTAGIECPTIERLYLAENKIVKVEGLESLEKLQILHLRNNPIDNLSGFSRSMTSLTYINLRNCQIYNIKEVKKLTVLSQLDTLILWENPVVSSLGDEHRIQALSYVSTLKRINKEPVQQEEVEAAEEIKKQRESMEAEEAAAEELSEYEGEHELGADTEIEEIDDD</sequence>
<reference evidence="4 6" key="1">
    <citation type="submission" date="2024-03" db="EMBL/GenBank/DDBJ databases">
        <title>The genome assembly and annotation of the cricket Gryllus longicercus Weissman &amp; Gray.</title>
        <authorList>
            <person name="Szrajer S."/>
            <person name="Gray D."/>
            <person name="Ylla G."/>
        </authorList>
    </citation>
    <scope>NUCLEOTIDE SEQUENCE [LARGE SCALE GENOMIC DNA]</scope>
    <source>
        <strain evidence="4">DAG 2021-001</strain>
        <tissue evidence="4">Whole body minus gut</tissue>
    </source>
</reference>
<protein>
    <recommendedName>
        <fullName evidence="7">Leucine-rich repeat-containing protein 23</fullName>
    </recommendedName>
</protein>
<dbReference type="PROSITE" id="PS51450">
    <property type="entry name" value="LRR"/>
    <property type="match status" value="2"/>
</dbReference>
<proteinExistence type="predicted"/>
<organism evidence="4 6">
    <name type="scientific">Gryllus longicercus</name>
    <dbReference type="NCBI Taxonomy" id="2509291"/>
    <lineage>
        <taxon>Eukaryota</taxon>
        <taxon>Metazoa</taxon>
        <taxon>Ecdysozoa</taxon>
        <taxon>Arthropoda</taxon>
        <taxon>Hexapoda</taxon>
        <taxon>Insecta</taxon>
        <taxon>Pterygota</taxon>
        <taxon>Neoptera</taxon>
        <taxon>Polyneoptera</taxon>
        <taxon>Orthoptera</taxon>
        <taxon>Ensifera</taxon>
        <taxon>Gryllidea</taxon>
        <taxon>Grylloidea</taxon>
        <taxon>Gryllidae</taxon>
        <taxon>Gryllinae</taxon>
        <taxon>Gryllus</taxon>
    </lineage>
</organism>
<evidence type="ECO:0008006" key="7">
    <source>
        <dbReference type="Google" id="ProtNLM"/>
    </source>
</evidence>
<dbReference type="EMBL" id="JAZDUA010000105">
    <property type="protein sequence ID" value="KAK7867938.1"/>
    <property type="molecule type" value="Genomic_DNA"/>
</dbReference>
<dbReference type="Gene3D" id="3.80.10.10">
    <property type="entry name" value="Ribonuclease Inhibitor"/>
    <property type="match status" value="2"/>
</dbReference>
<evidence type="ECO:0000313" key="5">
    <source>
        <dbReference type="EMBL" id="KAK7867938.1"/>
    </source>
</evidence>
<dbReference type="PANTHER" id="PTHR46652">
    <property type="entry name" value="LEUCINE-RICH REPEAT AND IQ DOMAIN-CONTAINING PROTEIN 1-RELATED"/>
    <property type="match status" value="1"/>
</dbReference>
<dbReference type="EMBL" id="JAZDUA010000115">
    <property type="protein sequence ID" value="KAK7867586.1"/>
    <property type="molecule type" value="Genomic_DNA"/>
</dbReference>
<keyword evidence="1" id="KW-0433">Leucine-rich repeat</keyword>
<dbReference type="SUPFAM" id="SSF52058">
    <property type="entry name" value="L domain-like"/>
    <property type="match status" value="1"/>
</dbReference>